<sequence>MVFGLMSAFWAVSVFFVITPGVDWAYAISAGLGKRAVLPAVSGLLLGHLAATLLVATGVGALIAGVPFALPATTALGSAYLLWLGGQLFLARPEPFSGTTPTEADRDWKGWLLKGFCVSGLNPKVFLLFLTLLPQFTTAMAPWPVPVQIVALGVVHLLNCAVVYFSVGFFSTSVLRARPDVARTVNRVSGAIISALGLILLWEAIF</sequence>
<feature type="transmembrane region" description="Helical" evidence="6">
    <location>
        <begin position="145"/>
        <end position="167"/>
    </location>
</feature>
<name>A0A1I1PYR4_9RHOB</name>
<dbReference type="EMBL" id="FOLG01000017">
    <property type="protein sequence ID" value="SFD14959.1"/>
    <property type="molecule type" value="Genomic_DNA"/>
</dbReference>
<keyword evidence="2" id="KW-1003">Cell membrane</keyword>
<evidence type="ECO:0000256" key="3">
    <source>
        <dbReference type="ARBA" id="ARBA00022692"/>
    </source>
</evidence>
<evidence type="ECO:0000256" key="1">
    <source>
        <dbReference type="ARBA" id="ARBA00004651"/>
    </source>
</evidence>
<dbReference type="GO" id="GO:0015171">
    <property type="term" value="F:amino acid transmembrane transporter activity"/>
    <property type="evidence" value="ECO:0007669"/>
    <property type="project" value="TreeGrafter"/>
</dbReference>
<evidence type="ECO:0000256" key="6">
    <source>
        <dbReference type="SAM" id="Phobius"/>
    </source>
</evidence>
<keyword evidence="8" id="KW-1185">Reference proteome</keyword>
<dbReference type="STRING" id="441112.SAMN04488094_11746"/>
<organism evidence="7 8">
    <name type="scientific">Tropicimonas isoalkanivorans</name>
    <dbReference type="NCBI Taxonomy" id="441112"/>
    <lineage>
        <taxon>Bacteria</taxon>
        <taxon>Pseudomonadati</taxon>
        <taxon>Pseudomonadota</taxon>
        <taxon>Alphaproteobacteria</taxon>
        <taxon>Rhodobacterales</taxon>
        <taxon>Roseobacteraceae</taxon>
        <taxon>Tropicimonas</taxon>
    </lineage>
</organism>
<feature type="transmembrane region" description="Helical" evidence="6">
    <location>
        <begin position="111"/>
        <end position="133"/>
    </location>
</feature>
<dbReference type="GO" id="GO:0005886">
    <property type="term" value="C:plasma membrane"/>
    <property type="evidence" value="ECO:0007669"/>
    <property type="project" value="UniProtKB-SubCell"/>
</dbReference>
<accession>A0A1I1PYR4</accession>
<keyword evidence="5 6" id="KW-0472">Membrane</keyword>
<keyword evidence="4 6" id="KW-1133">Transmembrane helix</keyword>
<dbReference type="OrthoDB" id="9804822at2"/>
<proteinExistence type="predicted"/>
<feature type="transmembrane region" description="Helical" evidence="6">
    <location>
        <begin position="69"/>
        <end position="90"/>
    </location>
</feature>
<feature type="transmembrane region" description="Helical" evidence="6">
    <location>
        <begin position="6"/>
        <end position="26"/>
    </location>
</feature>
<dbReference type="PANTHER" id="PTHR30086">
    <property type="entry name" value="ARGININE EXPORTER PROTEIN ARGO"/>
    <property type="match status" value="1"/>
</dbReference>
<feature type="transmembrane region" description="Helical" evidence="6">
    <location>
        <begin position="188"/>
        <end position="205"/>
    </location>
</feature>
<protein>
    <submittedName>
        <fullName evidence="7">Threonine/homoserine/homoserine lactone efflux protein</fullName>
    </submittedName>
</protein>
<evidence type="ECO:0000256" key="2">
    <source>
        <dbReference type="ARBA" id="ARBA00022475"/>
    </source>
</evidence>
<reference evidence="7 8" key="1">
    <citation type="submission" date="2016-10" db="EMBL/GenBank/DDBJ databases">
        <authorList>
            <person name="de Groot N.N."/>
        </authorList>
    </citation>
    <scope>NUCLEOTIDE SEQUENCE [LARGE SCALE GENOMIC DNA]</scope>
    <source>
        <strain evidence="7 8">DSM 19548</strain>
    </source>
</reference>
<dbReference type="Pfam" id="PF01810">
    <property type="entry name" value="LysE"/>
    <property type="match status" value="1"/>
</dbReference>
<feature type="transmembrane region" description="Helical" evidence="6">
    <location>
        <begin position="38"/>
        <end position="63"/>
    </location>
</feature>
<keyword evidence="3 6" id="KW-0812">Transmembrane</keyword>
<dbReference type="Proteomes" id="UP000198728">
    <property type="component" value="Unassembled WGS sequence"/>
</dbReference>
<comment type="subcellular location">
    <subcellularLocation>
        <location evidence="1">Cell membrane</location>
        <topology evidence="1">Multi-pass membrane protein</topology>
    </subcellularLocation>
</comment>
<dbReference type="AlphaFoldDB" id="A0A1I1PYR4"/>
<evidence type="ECO:0000313" key="8">
    <source>
        <dbReference type="Proteomes" id="UP000198728"/>
    </source>
</evidence>
<evidence type="ECO:0000256" key="4">
    <source>
        <dbReference type="ARBA" id="ARBA00022989"/>
    </source>
</evidence>
<dbReference type="InterPro" id="IPR001123">
    <property type="entry name" value="LeuE-type"/>
</dbReference>
<evidence type="ECO:0000256" key="5">
    <source>
        <dbReference type="ARBA" id="ARBA00023136"/>
    </source>
</evidence>
<evidence type="ECO:0000313" key="7">
    <source>
        <dbReference type="EMBL" id="SFD14959.1"/>
    </source>
</evidence>
<dbReference type="RefSeq" id="WP_093362610.1">
    <property type="nucleotide sequence ID" value="NZ_FOLG01000017.1"/>
</dbReference>
<gene>
    <name evidence="7" type="ORF">SAMN04488094_11746</name>
</gene>
<dbReference type="PANTHER" id="PTHR30086:SF20">
    <property type="entry name" value="ARGININE EXPORTER PROTEIN ARGO-RELATED"/>
    <property type="match status" value="1"/>
</dbReference>